<keyword evidence="5 7" id="KW-0443">Lipid metabolism</keyword>
<dbReference type="GO" id="GO:0003841">
    <property type="term" value="F:1-acylglycerol-3-phosphate O-acyltransferase activity"/>
    <property type="evidence" value="ECO:0007669"/>
    <property type="project" value="UniProtKB-UniRule"/>
</dbReference>
<dbReference type="EC" id="2.3.1.51" evidence="7"/>
<keyword evidence="7" id="KW-1208">Phospholipid metabolism</keyword>
<comment type="similarity">
    <text evidence="2 7">Belongs to the 1-acyl-sn-glycerol-3-phosphate acyltransferase family.</text>
</comment>
<dbReference type="NCBIfam" id="TIGR00530">
    <property type="entry name" value="AGP_acyltrn"/>
    <property type="match status" value="1"/>
</dbReference>
<evidence type="ECO:0000256" key="7">
    <source>
        <dbReference type="RuleBase" id="RU361267"/>
    </source>
</evidence>
<dbReference type="GO" id="GO:0016020">
    <property type="term" value="C:membrane"/>
    <property type="evidence" value="ECO:0007669"/>
    <property type="project" value="InterPro"/>
</dbReference>
<proteinExistence type="inferred from homology"/>
<keyword evidence="8" id="KW-0812">Transmembrane</keyword>
<comment type="pathway">
    <text evidence="1">Lipid metabolism.</text>
</comment>
<keyword evidence="11" id="KW-1185">Reference proteome</keyword>
<evidence type="ECO:0000313" key="10">
    <source>
        <dbReference type="EMBL" id="AOT70508.1"/>
    </source>
</evidence>
<keyword evidence="7" id="KW-0594">Phospholipid biosynthesis</keyword>
<feature type="domain" description="Phospholipid/glycerol acyltransferase" evidence="9">
    <location>
        <begin position="73"/>
        <end position="187"/>
    </location>
</feature>
<organism evidence="10 11">
    <name type="scientific">Geosporobacter ferrireducens</name>
    <dbReference type="NCBI Taxonomy" id="1424294"/>
    <lineage>
        <taxon>Bacteria</taxon>
        <taxon>Bacillati</taxon>
        <taxon>Bacillota</taxon>
        <taxon>Clostridia</taxon>
        <taxon>Peptostreptococcales</taxon>
        <taxon>Thermotaleaceae</taxon>
        <taxon>Geosporobacter</taxon>
    </lineage>
</organism>
<name>A0A1D8GHY6_9FIRM</name>
<dbReference type="Proteomes" id="UP000095743">
    <property type="component" value="Chromosome"/>
</dbReference>
<dbReference type="KEGG" id="gfe:Gferi_13550"/>
<evidence type="ECO:0000256" key="5">
    <source>
        <dbReference type="ARBA" id="ARBA00023098"/>
    </source>
</evidence>
<evidence type="ECO:0000256" key="8">
    <source>
        <dbReference type="SAM" id="Phobius"/>
    </source>
</evidence>
<dbReference type="GO" id="GO:0006654">
    <property type="term" value="P:phosphatidic acid biosynthetic process"/>
    <property type="evidence" value="ECO:0007669"/>
    <property type="project" value="TreeGrafter"/>
</dbReference>
<evidence type="ECO:0000256" key="1">
    <source>
        <dbReference type="ARBA" id="ARBA00005189"/>
    </source>
</evidence>
<evidence type="ECO:0000259" key="9">
    <source>
        <dbReference type="SMART" id="SM00563"/>
    </source>
</evidence>
<dbReference type="PANTHER" id="PTHR10434">
    <property type="entry name" value="1-ACYL-SN-GLYCEROL-3-PHOSPHATE ACYLTRANSFERASE"/>
    <property type="match status" value="1"/>
</dbReference>
<dbReference type="Pfam" id="PF01553">
    <property type="entry name" value="Acyltransferase"/>
    <property type="match status" value="1"/>
</dbReference>
<keyword evidence="4 7" id="KW-0808">Transferase</keyword>
<dbReference type="SMART" id="SM00563">
    <property type="entry name" value="PlsC"/>
    <property type="match status" value="1"/>
</dbReference>
<reference evidence="10 11" key="1">
    <citation type="submission" date="2016-09" db="EMBL/GenBank/DDBJ databases">
        <title>Genomic analysis reveals versatility of anaerobic energy metabolism of Geosporobacter ferrireducens IRF9 of phylum Firmicutes.</title>
        <authorList>
            <person name="Kim S.-J."/>
        </authorList>
    </citation>
    <scope>NUCLEOTIDE SEQUENCE [LARGE SCALE GENOMIC DNA]</scope>
    <source>
        <strain evidence="10 11">IRF9</strain>
    </source>
</reference>
<dbReference type="CDD" id="cd07989">
    <property type="entry name" value="LPLAT_AGPAT-like"/>
    <property type="match status" value="1"/>
</dbReference>
<evidence type="ECO:0000256" key="4">
    <source>
        <dbReference type="ARBA" id="ARBA00022679"/>
    </source>
</evidence>
<keyword evidence="3 7" id="KW-0444">Lipid biosynthesis</keyword>
<comment type="catalytic activity">
    <reaction evidence="7">
        <text>a 1-acyl-sn-glycero-3-phosphate + an acyl-CoA = a 1,2-diacyl-sn-glycero-3-phosphate + CoA</text>
        <dbReference type="Rhea" id="RHEA:19709"/>
        <dbReference type="ChEBI" id="CHEBI:57287"/>
        <dbReference type="ChEBI" id="CHEBI:57970"/>
        <dbReference type="ChEBI" id="CHEBI:58342"/>
        <dbReference type="ChEBI" id="CHEBI:58608"/>
        <dbReference type="EC" id="2.3.1.51"/>
    </reaction>
</comment>
<keyword evidence="8" id="KW-1133">Transmembrane helix</keyword>
<evidence type="ECO:0000256" key="6">
    <source>
        <dbReference type="ARBA" id="ARBA00023315"/>
    </source>
</evidence>
<dbReference type="EMBL" id="CP017269">
    <property type="protein sequence ID" value="AOT70508.1"/>
    <property type="molecule type" value="Genomic_DNA"/>
</dbReference>
<dbReference type="SUPFAM" id="SSF69593">
    <property type="entry name" value="Glycerol-3-phosphate (1)-acyltransferase"/>
    <property type="match status" value="1"/>
</dbReference>
<dbReference type="PANTHER" id="PTHR10434:SF64">
    <property type="entry name" value="1-ACYL-SN-GLYCEROL-3-PHOSPHATE ACYLTRANSFERASE-RELATED"/>
    <property type="match status" value="1"/>
</dbReference>
<gene>
    <name evidence="10" type="ORF">Gferi_13550</name>
</gene>
<dbReference type="OrthoDB" id="9803035at2"/>
<comment type="domain">
    <text evidence="7">The HXXXXD motif is essential for acyltransferase activity and may constitute the binding site for the phosphate moiety of the glycerol-3-phosphate.</text>
</comment>
<keyword evidence="8" id="KW-0472">Membrane</keyword>
<evidence type="ECO:0000313" key="11">
    <source>
        <dbReference type="Proteomes" id="UP000095743"/>
    </source>
</evidence>
<evidence type="ECO:0000256" key="3">
    <source>
        <dbReference type="ARBA" id="ARBA00022516"/>
    </source>
</evidence>
<feature type="transmembrane region" description="Helical" evidence="8">
    <location>
        <begin position="6"/>
        <end position="23"/>
    </location>
</feature>
<sequence length="240" mass="27352">MLRTLFWFVYFGIYMILLLPRLWKVKHLEKQGKLKEMQHLTHKTAKVWARRLIAITGTSVQVEGLEHVPPGPVVFVSNHQGNFDIPLFLGYVEKQKAFIAKIELLKMPLVSTWMKYIRCIFIDRNDARQSLRAINTGVDLLKDGHSLVIFPEGTRSRSTEIGEFKKGSLKLATKAGVPIVPVTINGTYRMMEANGGRMKPASVKMIISPPIDTTNLSKEEESQLTDRVFEIIKENLKSFL</sequence>
<dbReference type="InterPro" id="IPR002123">
    <property type="entry name" value="Plipid/glycerol_acylTrfase"/>
</dbReference>
<dbReference type="RefSeq" id="WP_069977323.1">
    <property type="nucleotide sequence ID" value="NZ_CP017269.1"/>
</dbReference>
<dbReference type="InterPro" id="IPR004552">
    <property type="entry name" value="AGP_acyltrans"/>
</dbReference>
<keyword evidence="6 7" id="KW-0012">Acyltransferase</keyword>
<accession>A0A1D8GHY6</accession>
<dbReference type="STRING" id="1424294.Gferi_13550"/>
<dbReference type="AlphaFoldDB" id="A0A1D8GHY6"/>
<protein>
    <recommendedName>
        <fullName evidence="7">1-acyl-sn-glycerol-3-phosphate acyltransferase</fullName>
        <ecNumber evidence="7">2.3.1.51</ecNumber>
    </recommendedName>
</protein>
<evidence type="ECO:0000256" key="2">
    <source>
        <dbReference type="ARBA" id="ARBA00008655"/>
    </source>
</evidence>